<dbReference type="Proteomes" id="UP000821845">
    <property type="component" value="Chromosome 3"/>
</dbReference>
<reference evidence="1" key="1">
    <citation type="submission" date="2020-05" db="EMBL/GenBank/DDBJ databases">
        <title>Large-scale comparative analyses of tick genomes elucidate their genetic diversity and vector capacities.</title>
        <authorList>
            <person name="Jia N."/>
            <person name="Wang J."/>
            <person name="Shi W."/>
            <person name="Du L."/>
            <person name="Sun Y."/>
            <person name="Zhan W."/>
            <person name="Jiang J."/>
            <person name="Wang Q."/>
            <person name="Zhang B."/>
            <person name="Ji P."/>
            <person name="Sakyi L.B."/>
            <person name="Cui X."/>
            <person name="Yuan T."/>
            <person name="Jiang B."/>
            <person name="Yang W."/>
            <person name="Lam T.T.-Y."/>
            <person name="Chang Q."/>
            <person name="Ding S."/>
            <person name="Wang X."/>
            <person name="Zhu J."/>
            <person name="Ruan X."/>
            <person name="Zhao L."/>
            <person name="Wei J."/>
            <person name="Que T."/>
            <person name="Du C."/>
            <person name="Cheng J."/>
            <person name="Dai P."/>
            <person name="Han X."/>
            <person name="Huang E."/>
            <person name="Gao Y."/>
            <person name="Liu J."/>
            <person name="Shao H."/>
            <person name="Ye R."/>
            <person name="Li L."/>
            <person name="Wei W."/>
            <person name="Wang X."/>
            <person name="Wang C."/>
            <person name="Yang T."/>
            <person name="Huo Q."/>
            <person name="Li W."/>
            <person name="Guo W."/>
            <person name="Chen H."/>
            <person name="Zhou L."/>
            <person name="Ni X."/>
            <person name="Tian J."/>
            <person name="Zhou Y."/>
            <person name="Sheng Y."/>
            <person name="Liu T."/>
            <person name="Pan Y."/>
            <person name="Xia L."/>
            <person name="Li J."/>
            <person name="Zhao F."/>
            <person name="Cao W."/>
        </authorList>
    </citation>
    <scope>NUCLEOTIDE SEQUENCE</scope>
    <source>
        <strain evidence="1">Hyas-2018</strain>
    </source>
</reference>
<organism evidence="1 2">
    <name type="scientific">Hyalomma asiaticum</name>
    <name type="common">Tick</name>
    <dbReference type="NCBI Taxonomy" id="266040"/>
    <lineage>
        <taxon>Eukaryota</taxon>
        <taxon>Metazoa</taxon>
        <taxon>Ecdysozoa</taxon>
        <taxon>Arthropoda</taxon>
        <taxon>Chelicerata</taxon>
        <taxon>Arachnida</taxon>
        <taxon>Acari</taxon>
        <taxon>Parasitiformes</taxon>
        <taxon>Ixodida</taxon>
        <taxon>Ixodoidea</taxon>
        <taxon>Ixodidae</taxon>
        <taxon>Hyalomminae</taxon>
        <taxon>Hyalomma</taxon>
    </lineage>
</organism>
<dbReference type="EMBL" id="CM023483">
    <property type="protein sequence ID" value="KAH6936219.1"/>
    <property type="molecule type" value="Genomic_DNA"/>
</dbReference>
<comment type="caution">
    <text evidence="1">The sequence shown here is derived from an EMBL/GenBank/DDBJ whole genome shotgun (WGS) entry which is preliminary data.</text>
</comment>
<evidence type="ECO:0000313" key="2">
    <source>
        <dbReference type="Proteomes" id="UP000821845"/>
    </source>
</evidence>
<sequence>MSDKGNVASNAAPQVQSTRTQTKEARLAPVQRNAQSQSRLLLSPAPAPQQHPVSSISTAALLHHRHCHSLLSPSQPQTTRPSAPSFSSNSPQNRPQHPVVTLATHDYGARAAAAMMPLRHLHHLHHHHHHSRFVPASSGGVVPAASSPAGDLVVALSTTSPS</sequence>
<accession>A0ACB7SU74</accession>
<evidence type="ECO:0000313" key="1">
    <source>
        <dbReference type="EMBL" id="KAH6936219.1"/>
    </source>
</evidence>
<name>A0ACB7SU74_HYAAI</name>
<keyword evidence="2" id="KW-1185">Reference proteome</keyword>
<protein>
    <submittedName>
        <fullName evidence="1">Uncharacterized protein</fullName>
    </submittedName>
</protein>
<proteinExistence type="predicted"/>
<gene>
    <name evidence="1" type="ORF">HPB50_014999</name>
</gene>